<keyword evidence="1" id="KW-0812">Transmembrane</keyword>
<evidence type="ECO:0000313" key="3">
    <source>
        <dbReference type="Proteomes" id="UP000003793"/>
    </source>
</evidence>
<dbReference type="EMBL" id="ABVR01000040">
    <property type="protein sequence ID" value="EEG89864.1"/>
    <property type="molecule type" value="Genomic_DNA"/>
</dbReference>
<dbReference type="AlphaFoldDB" id="C0B9B2"/>
<dbReference type="Proteomes" id="UP000003793">
    <property type="component" value="Unassembled WGS sequence"/>
</dbReference>
<evidence type="ECO:0000256" key="1">
    <source>
        <dbReference type="SAM" id="Phobius"/>
    </source>
</evidence>
<reference evidence="2 3" key="2">
    <citation type="submission" date="2009-03" db="EMBL/GenBank/DDBJ databases">
        <title>Draft genome sequence of Coprococcus comes (ATCC 27758).</title>
        <authorList>
            <person name="Sudarsanam P."/>
            <person name="Ley R."/>
            <person name="Guruge J."/>
            <person name="Turnbaugh P.J."/>
            <person name="Mahowald M."/>
            <person name="Liep D."/>
            <person name="Gordon J."/>
        </authorList>
    </citation>
    <scope>NUCLEOTIDE SEQUENCE [LARGE SCALE GENOMIC DNA]</scope>
    <source>
        <strain evidence="2 3">ATCC 27758</strain>
    </source>
</reference>
<name>C0B9B2_9FIRM</name>
<feature type="transmembrane region" description="Helical" evidence="1">
    <location>
        <begin position="184"/>
        <end position="203"/>
    </location>
</feature>
<sequence>MQRISGSRIRGKNEKSKKLAAVIVLILLAFVYGHVHKTHAIYDRMIENDQYVMMDVSQDQISQKFVCEEEILDGIQVKCQNLQEDPETEIRIYLQDCENGETVAESVKKAGDIKAGKFNEFSFDTVSSCRGEAYKVVFEKDSIALYAEKTSEEGTNLKINSEESEGTLILKTVTYRFDIETFCVFLLLVLYICVFFQFLNWLFSR</sequence>
<accession>C0B9B2</accession>
<keyword evidence="1" id="KW-0472">Membrane</keyword>
<gene>
    <name evidence="2" type="ORF">COPCOM_01738</name>
</gene>
<organism evidence="2 3">
    <name type="scientific">Coprococcus comes ATCC 27758</name>
    <dbReference type="NCBI Taxonomy" id="470146"/>
    <lineage>
        <taxon>Bacteria</taxon>
        <taxon>Bacillati</taxon>
        <taxon>Bacillota</taxon>
        <taxon>Clostridia</taxon>
        <taxon>Lachnospirales</taxon>
        <taxon>Lachnospiraceae</taxon>
        <taxon>Coprococcus</taxon>
    </lineage>
</organism>
<keyword evidence="1" id="KW-1133">Transmembrane helix</keyword>
<dbReference type="HOGENOM" id="CLU_117145_0_0_9"/>
<proteinExistence type="predicted"/>
<comment type="caution">
    <text evidence="2">The sequence shown here is derived from an EMBL/GenBank/DDBJ whole genome shotgun (WGS) entry which is preliminary data.</text>
</comment>
<reference evidence="2 3" key="1">
    <citation type="submission" date="2009-02" db="EMBL/GenBank/DDBJ databases">
        <authorList>
            <person name="Fulton L."/>
            <person name="Clifton S."/>
            <person name="Fulton B."/>
            <person name="Xu J."/>
            <person name="Minx P."/>
            <person name="Pepin K.H."/>
            <person name="Johnson M."/>
            <person name="Bhonagiri V."/>
            <person name="Nash W.E."/>
            <person name="Mardis E.R."/>
            <person name="Wilson R.K."/>
        </authorList>
    </citation>
    <scope>NUCLEOTIDE SEQUENCE [LARGE SCALE GENOMIC DNA]</scope>
    <source>
        <strain evidence="2 3">ATCC 27758</strain>
    </source>
</reference>
<evidence type="ECO:0000313" key="2">
    <source>
        <dbReference type="EMBL" id="EEG89864.1"/>
    </source>
</evidence>
<protein>
    <submittedName>
        <fullName evidence="2">Uncharacterized protein</fullName>
    </submittedName>
</protein>